<dbReference type="InterPro" id="IPR053187">
    <property type="entry name" value="Notoamide_regulator"/>
</dbReference>
<accession>A0ABR0T426</accession>
<gene>
    <name evidence="4" type="ORF">PT974_01552</name>
</gene>
<dbReference type="InterPro" id="IPR001138">
    <property type="entry name" value="Zn2Cys6_DnaBD"/>
</dbReference>
<dbReference type="CDD" id="cd00067">
    <property type="entry name" value="GAL4"/>
    <property type="match status" value="1"/>
</dbReference>
<dbReference type="CDD" id="cd12148">
    <property type="entry name" value="fungal_TF_MHR"/>
    <property type="match status" value="1"/>
</dbReference>
<evidence type="ECO:0000313" key="4">
    <source>
        <dbReference type="EMBL" id="KAK5999162.1"/>
    </source>
</evidence>
<dbReference type="InterPro" id="IPR036864">
    <property type="entry name" value="Zn2-C6_fun-type_DNA-bd_sf"/>
</dbReference>
<feature type="region of interest" description="Disordered" evidence="2">
    <location>
        <begin position="207"/>
        <end position="240"/>
    </location>
</feature>
<evidence type="ECO:0000256" key="2">
    <source>
        <dbReference type="SAM" id="MobiDB-lite"/>
    </source>
</evidence>
<dbReference type="Proteomes" id="UP001338125">
    <property type="component" value="Unassembled WGS sequence"/>
</dbReference>
<comment type="caution">
    <text evidence="4">The sequence shown here is derived from an EMBL/GenBank/DDBJ whole genome shotgun (WGS) entry which is preliminary data.</text>
</comment>
<dbReference type="PROSITE" id="PS50048">
    <property type="entry name" value="ZN2_CY6_FUNGAL_2"/>
    <property type="match status" value="1"/>
</dbReference>
<protein>
    <submittedName>
        <fullName evidence="4">Notoamide biosynthesis transcriptional activator notL'-like protein</fullName>
    </submittedName>
</protein>
<keyword evidence="1" id="KW-0539">Nucleus</keyword>
<organism evidence="4 5">
    <name type="scientific">Cladobotryum mycophilum</name>
    <dbReference type="NCBI Taxonomy" id="491253"/>
    <lineage>
        <taxon>Eukaryota</taxon>
        <taxon>Fungi</taxon>
        <taxon>Dikarya</taxon>
        <taxon>Ascomycota</taxon>
        <taxon>Pezizomycotina</taxon>
        <taxon>Sordariomycetes</taxon>
        <taxon>Hypocreomycetidae</taxon>
        <taxon>Hypocreales</taxon>
        <taxon>Hypocreaceae</taxon>
        <taxon>Cladobotryum</taxon>
    </lineage>
</organism>
<evidence type="ECO:0000313" key="5">
    <source>
        <dbReference type="Proteomes" id="UP001338125"/>
    </source>
</evidence>
<dbReference type="SUPFAM" id="SSF57701">
    <property type="entry name" value="Zn2/Cys6 DNA-binding domain"/>
    <property type="match status" value="1"/>
</dbReference>
<feature type="region of interest" description="Disordered" evidence="2">
    <location>
        <begin position="1"/>
        <end position="24"/>
    </location>
</feature>
<feature type="domain" description="Zn(2)-C6 fungal-type" evidence="3">
    <location>
        <begin position="32"/>
        <end position="62"/>
    </location>
</feature>
<dbReference type="PANTHER" id="PTHR47256">
    <property type="entry name" value="ZN(II)2CYS6 TRANSCRIPTION FACTOR (EUROFUNG)-RELATED"/>
    <property type="match status" value="1"/>
</dbReference>
<evidence type="ECO:0000256" key="1">
    <source>
        <dbReference type="ARBA" id="ARBA00023242"/>
    </source>
</evidence>
<sequence>MQPLRRLLPRTHPDLDPSYGRHASKRRNISTACDDCRKRKAKCDGQRPACEGCIYRNIVCIYTPRKTAAAAAAAATATAAAAAAAAASAPHNEDPEYQGQGESSDIVRRLRSLPFEEAMSLLHELRQTNSLLTPQSIGVEDVEDAPVPAYLAPHGLIRSWIPSTSNDLEFELAVRYPIAYPTLFPMDATMIPIEDVLRPKRIRWLRRPSPSPPLGDAASETSSESQHSSSPPPDDSRYAGMDVSVVPAEAKAKPDPRLKNLNMKNWTDVPISNDLAAQIISFYLEMDYPVLPMFEAGLFIDNLINNRQYFCSRLLVASLMSWACQAYSAVAPESSALGAAFFLEAKIILETEKRLHTLTAVSAFQIMSMTAVTYGRDDLAAQYLKAGIRLGRLMGLFGVRSESQSAQTWLQGYPDWKRAAAYTAWGVFNWICLYGRFYQTAEIGLPPLLPKPAELERESLKSRNSSAEPSSTVEVFDASCNLWTIVGEVLVRFYIQNTSSTLRSPETFEFVEGVYRRLLGWAHNLPLCLVRNPSSNHAVFLLHIYFHAIVTDIFRPFLDTQPPFRFKTFSAPHASAEAAYSASVNQLKRLLLLYRLHCKRATLCILWQTGLIYVANAMMREAGTPGTEWRFYLNLCLAGFEDLYSCYRVFNSIGKGFLGMAFQRGAINAQDAKRIRKEMKVLGKSHSAVDELANGQTIANWIVEFDLALSDPGSARGTDLAKRFEELMLDDEADA</sequence>
<proteinExistence type="predicted"/>
<feature type="compositionally biased region" description="Low complexity" evidence="2">
    <location>
        <begin position="219"/>
        <end position="229"/>
    </location>
</feature>
<dbReference type="Gene3D" id="4.10.240.10">
    <property type="entry name" value="Zn(2)-C6 fungal-type DNA-binding domain"/>
    <property type="match status" value="1"/>
</dbReference>
<dbReference type="PROSITE" id="PS00463">
    <property type="entry name" value="ZN2_CY6_FUNGAL_1"/>
    <property type="match status" value="1"/>
</dbReference>
<reference evidence="4 5" key="1">
    <citation type="submission" date="2024-01" db="EMBL/GenBank/DDBJ databases">
        <title>Complete genome of Cladobotryum mycophilum ATHUM6906.</title>
        <authorList>
            <person name="Christinaki A.C."/>
            <person name="Myridakis A.I."/>
            <person name="Kouvelis V.N."/>
        </authorList>
    </citation>
    <scope>NUCLEOTIDE SEQUENCE [LARGE SCALE GENOMIC DNA]</scope>
    <source>
        <strain evidence="4 5">ATHUM6906</strain>
    </source>
</reference>
<dbReference type="PANTHER" id="PTHR47256:SF1">
    <property type="entry name" value="ZN(II)2CYS6 TRANSCRIPTION FACTOR (EUROFUNG)"/>
    <property type="match status" value="1"/>
</dbReference>
<evidence type="ECO:0000259" key="3">
    <source>
        <dbReference type="PROSITE" id="PS50048"/>
    </source>
</evidence>
<name>A0ABR0T426_9HYPO</name>
<dbReference type="Pfam" id="PF00172">
    <property type="entry name" value="Zn_clus"/>
    <property type="match status" value="1"/>
</dbReference>
<dbReference type="EMBL" id="JAVFKD010000001">
    <property type="protein sequence ID" value="KAK5999162.1"/>
    <property type="molecule type" value="Genomic_DNA"/>
</dbReference>
<keyword evidence="5" id="KW-1185">Reference proteome</keyword>
<dbReference type="SMART" id="SM00066">
    <property type="entry name" value="GAL4"/>
    <property type="match status" value="1"/>
</dbReference>